<sequence length="251" mass="28526">MANIQRSHLDNAPLIRTELRLLWGDEKNTAVISHLALKELLSKGIHDVEYERTVLSDDPESDSDSYRASYSINDSRYSWLLLHGELRLISDDTYQTWSGFRSESMRIVRALNDMMQAQSDHIRLTVLRYVDRFRPDHFAGGTARSFLREDLGLPIAAPRRIGVFRDPDEVGCFYDFSRRIRTDLAVDLNIGEADLFGSGQSVICDVSVYRHDIDASADLASVLDEIHGVADSVFFDLIEPIQDRFRGGELS</sequence>
<dbReference type="NCBIfam" id="TIGR04255">
    <property type="entry name" value="sporadTIGR04255"/>
    <property type="match status" value="1"/>
</dbReference>
<proteinExistence type="predicted"/>
<gene>
    <name evidence="1" type="ORF">Uis1B_2225</name>
</gene>
<dbReference type="InterPro" id="IPR026349">
    <property type="entry name" value="CHP04255"/>
</dbReference>
<dbReference type="AlphaFoldDB" id="A0A2N5J6Z7"/>
<name>A0A2N5J6Z7_9BIFI</name>
<comment type="caution">
    <text evidence="1">The sequence shown here is derived from an EMBL/GenBank/DDBJ whole genome shotgun (WGS) entry which is preliminary data.</text>
</comment>
<evidence type="ECO:0000313" key="2">
    <source>
        <dbReference type="Proteomes" id="UP000235050"/>
    </source>
</evidence>
<reference evidence="1 2" key="1">
    <citation type="submission" date="2017-07" db="EMBL/GenBank/DDBJ databases">
        <title>Bifidobacterium novel species.</title>
        <authorList>
            <person name="Lugli G.A."/>
            <person name="Milani C."/>
            <person name="Duranti S."/>
            <person name="Mangifesta M."/>
        </authorList>
    </citation>
    <scope>NUCLEOTIDE SEQUENCE [LARGE SCALE GENOMIC DNA]</scope>
    <source>
        <strain evidence="2">Uis1B</strain>
    </source>
</reference>
<keyword evidence="2" id="KW-1185">Reference proteome</keyword>
<dbReference type="EMBL" id="NMWU01000055">
    <property type="protein sequence ID" value="PLS29957.1"/>
    <property type="molecule type" value="Genomic_DNA"/>
</dbReference>
<dbReference type="OrthoDB" id="148859at2"/>
<organism evidence="1 2">
    <name type="scientific">Bifidobacterium margollesii</name>
    <dbReference type="NCBI Taxonomy" id="2020964"/>
    <lineage>
        <taxon>Bacteria</taxon>
        <taxon>Bacillati</taxon>
        <taxon>Actinomycetota</taxon>
        <taxon>Actinomycetes</taxon>
        <taxon>Bifidobacteriales</taxon>
        <taxon>Bifidobacteriaceae</taxon>
        <taxon>Bifidobacterium</taxon>
    </lineage>
</organism>
<dbReference type="RefSeq" id="WP_101618364.1">
    <property type="nucleotide sequence ID" value="NZ_NMWU01000055.1"/>
</dbReference>
<protein>
    <recommendedName>
        <fullName evidence="3">TIGR04255 family protein</fullName>
    </recommendedName>
</protein>
<evidence type="ECO:0000313" key="1">
    <source>
        <dbReference type="EMBL" id="PLS29957.1"/>
    </source>
</evidence>
<accession>A0A2N5J6Z7</accession>
<dbReference type="Proteomes" id="UP000235050">
    <property type="component" value="Unassembled WGS sequence"/>
</dbReference>
<evidence type="ECO:0008006" key="3">
    <source>
        <dbReference type="Google" id="ProtNLM"/>
    </source>
</evidence>